<feature type="region of interest" description="Disordered" evidence="1">
    <location>
        <begin position="39"/>
        <end position="68"/>
    </location>
</feature>
<keyword evidence="3" id="KW-1185">Reference proteome</keyword>
<dbReference type="InterPro" id="IPR019294">
    <property type="entry name" value="Translation_reg_Com"/>
</dbReference>
<dbReference type="EMBL" id="JAJATZ010000002">
    <property type="protein sequence ID" value="MCB5198611.1"/>
    <property type="molecule type" value="Genomic_DNA"/>
</dbReference>
<proteinExistence type="predicted"/>
<evidence type="ECO:0000256" key="1">
    <source>
        <dbReference type="SAM" id="MobiDB-lite"/>
    </source>
</evidence>
<reference evidence="2" key="1">
    <citation type="submission" date="2021-10" db="EMBL/GenBank/DDBJ databases">
        <title>Loktanella gaetbuli sp. nov., isolated from a tidal flat.</title>
        <authorList>
            <person name="Park S."/>
            <person name="Yoon J.-H."/>
        </authorList>
    </citation>
    <scope>NUCLEOTIDE SEQUENCE</scope>
    <source>
        <strain evidence="2">TSTF-M6</strain>
    </source>
</reference>
<evidence type="ECO:0000313" key="3">
    <source>
        <dbReference type="Proteomes" id="UP001138961"/>
    </source>
</evidence>
<keyword evidence="2" id="KW-0238">DNA-binding</keyword>
<gene>
    <name evidence="2" type="ORF">LGQ03_05110</name>
</gene>
<evidence type="ECO:0000313" key="2">
    <source>
        <dbReference type="EMBL" id="MCB5198611.1"/>
    </source>
</evidence>
<name>A0ABS8BSC1_9RHOB</name>
<sequence length="68" mass="7554">MATHEIRCSGCARLLFKTDGADFGCKISIKCPRCRAFNHLRPQTSPSPKRPDRDGKDPLCGSSYPRTT</sequence>
<comment type="caution">
    <text evidence="2">The sequence shown here is derived from an EMBL/GenBank/DDBJ whole genome shotgun (WGS) entry which is preliminary data.</text>
</comment>
<dbReference type="NCBIfam" id="TIGR01053">
    <property type="entry name" value="LSD1"/>
    <property type="match status" value="1"/>
</dbReference>
<protein>
    <submittedName>
        <fullName evidence="2">Com family DNA-binding transcriptional regulator</fullName>
    </submittedName>
</protein>
<dbReference type="GO" id="GO:0003677">
    <property type="term" value="F:DNA binding"/>
    <property type="evidence" value="ECO:0007669"/>
    <property type="project" value="UniProtKB-KW"/>
</dbReference>
<dbReference type="Proteomes" id="UP001138961">
    <property type="component" value="Unassembled WGS sequence"/>
</dbReference>
<dbReference type="RefSeq" id="WP_226747525.1">
    <property type="nucleotide sequence ID" value="NZ_JAJATZ010000002.1"/>
</dbReference>
<organism evidence="2 3">
    <name type="scientific">Loktanella gaetbuli</name>
    <dbReference type="NCBI Taxonomy" id="2881335"/>
    <lineage>
        <taxon>Bacteria</taxon>
        <taxon>Pseudomonadati</taxon>
        <taxon>Pseudomonadota</taxon>
        <taxon>Alphaproteobacteria</taxon>
        <taxon>Rhodobacterales</taxon>
        <taxon>Roseobacteraceae</taxon>
        <taxon>Loktanella</taxon>
    </lineage>
</organism>
<accession>A0ABS8BSC1</accession>
<dbReference type="Pfam" id="PF10122">
    <property type="entry name" value="Zn_ribbon_Com"/>
    <property type="match status" value="1"/>
</dbReference>